<reference evidence="2 3" key="1">
    <citation type="submission" date="2019-12" db="EMBL/GenBank/DDBJ databases">
        <title>Isolation and characterization of three novel carbon monoxide-oxidizing members of Halobacteria from salione crusts and soils.</title>
        <authorList>
            <person name="Myers M.R."/>
            <person name="King G.M."/>
        </authorList>
    </citation>
    <scope>NUCLEOTIDE SEQUENCE [LARGE SCALE GENOMIC DNA]</scope>
    <source>
        <strain evidence="2 3">WSH3</strain>
    </source>
</reference>
<protein>
    <submittedName>
        <fullName evidence="2">Uncharacterized protein</fullName>
    </submittedName>
</protein>
<dbReference type="Proteomes" id="UP000466535">
    <property type="component" value="Unassembled WGS sequence"/>
</dbReference>
<gene>
    <name evidence="2" type="ORF">GRX03_11075</name>
</gene>
<proteinExistence type="predicted"/>
<evidence type="ECO:0000313" key="3">
    <source>
        <dbReference type="Proteomes" id="UP000466535"/>
    </source>
</evidence>
<sequence length="51" mass="5239">MGQGRLGDVSSETTDSEAGATATDTYISPLADFLLFFTLTVVAAAAMVVLL</sequence>
<dbReference type="AlphaFoldDB" id="A0A6B0TG26"/>
<accession>A0A6B0TG26</accession>
<dbReference type="EMBL" id="WUUT01000004">
    <property type="protein sequence ID" value="MXR52139.1"/>
    <property type="molecule type" value="Genomic_DNA"/>
</dbReference>
<dbReference type="RefSeq" id="WP_159764273.1">
    <property type="nucleotide sequence ID" value="NZ_WUUT01000004.1"/>
</dbReference>
<keyword evidence="1" id="KW-0472">Membrane</keyword>
<keyword evidence="3" id="KW-1185">Reference proteome</keyword>
<keyword evidence="1" id="KW-0812">Transmembrane</keyword>
<evidence type="ECO:0000256" key="1">
    <source>
        <dbReference type="SAM" id="Phobius"/>
    </source>
</evidence>
<name>A0A6B0TG26_9EURY</name>
<keyword evidence="1" id="KW-1133">Transmembrane helix</keyword>
<feature type="transmembrane region" description="Helical" evidence="1">
    <location>
        <begin position="33"/>
        <end position="50"/>
    </location>
</feature>
<comment type="caution">
    <text evidence="2">The sequence shown here is derived from an EMBL/GenBank/DDBJ whole genome shotgun (WGS) entry which is preliminary data.</text>
</comment>
<organism evidence="2 3">
    <name type="scientific">Halovenus carboxidivorans</name>
    <dbReference type="NCBI Taxonomy" id="2692199"/>
    <lineage>
        <taxon>Archaea</taxon>
        <taxon>Methanobacteriati</taxon>
        <taxon>Methanobacteriota</taxon>
        <taxon>Stenosarchaea group</taxon>
        <taxon>Halobacteria</taxon>
        <taxon>Halobacteriales</taxon>
        <taxon>Haloarculaceae</taxon>
        <taxon>Halovenus</taxon>
    </lineage>
</organism>
<evidence type="ECO:0000313" key="2">
    <source>
        <dbReference type="EMBL" id="MXR52139.1"/>
    </source>
</evidence>